<dbReference type="Gene3D" id="3.40.50.410">
    <property type="entry name" value="von Willebrand factor, type A domain"/>
    <property type="match status" value="1"/>
</dbReference>
<sequence length="830" mass="88805">MMARPELHAAAELPGAMLLPHTATLPPVPLEHTTIAIDVVGPLATTQVTQCFRNSHTAPLDALYVFPLPAEAAVTGFRLRVGQRVIEGSLRPQAEAQASFEAAAARGADAALLARQRPNLFSLEVANLQPGELVETELNFFSQVPFDDGWFTLTMPTVVLPRYQPAAAPTGPKEGQVPLLPKDAPGHTLSMQISLDVGRKLQLETQGFPCETIEQRGRTLVRLSDPAAVPDRDALLRYRPAGEGYAAATFAYRAAGQAGATLLMLTPRALPSNAEILPRELLFVFDRSGSMAGDSIVQARNALRACLRALNPDDTFNIFPFDNVVEQLAPAPLPFTQAALDQADQFIAQIHARGGTEIAGAIGQALSQPRDPQRLRMIVFLTDGAVGNEDRVLQQLAAQLNEARVFAFGLGSAVNRFLLDRLATIGRGCAEYILNDEPIEPAVERFQRRAGMPLLRDLSVDWGGALVREALPEPLPDLYAGQPLVLLARYAATRDQATTVTIKGRTAQGSYSEQLALELPLATPDRGGAWAALPQLWARARLEALEDEARLAASEHSKHRDQAAALALEYGLLSAHTSFVAIEEAPADADGRRSDQKIVVPVHLPAGTRREAFEPEPGPLGGQHFAAMRVARSAALPKGLKSLASRSGMSAMLLGSAAADEDEGTAAMFAPSMAQADERSAAPCEPPRSAAQRREAALRFLGRTQGANGTWADDERATVLALLAFIHSGHSPTKGTFRPQVRRAATWLEQRPENPWINLALRALTGQLSPTQLSAAATTELETLGLSLNEISARQQNSGDGNGGVLGPKANPQRPDAMTIGLTACLALLV</sequence>
<dbReference type="SUPFAM" id="SSF53300">
    <property type="entry name" value="vWA-like"/>
    <property type="match status" value="1"/>
</dbReference>
<organism evidence="4 5">
    <name type="scientific">Candidatus Viridilinea mediisalina</name>
    <dbReference type="NCBI Taxonomy" id="2024553"/>
    <lineage>
        <taxon>Bacteria</taxon>
        <taxon>Bacillati</taxon>
        <taxon>Chloroflexota</taxon>
        <taxon>Chloroflexia</taxon>
        <taxon>Chloroflexales</taxon>
        <taxon>Chloroflexineae</taxon>
        <taxon>Oscillochloridaceae</taxon>
        <taxon>Candidatus Viridilinea</taxon>
    </lineage>
</organism>
<feature type="region of interest" description="Disordered" evidence="1">
    <location>
        <begin position="794"/>
        <end position="814"/>
    </location>
</feature>
<proteinExistence type="predicted"/>
<dbReference type="PROSITE" id="PS50234">
    <property type="entry name" value="VWFA"/>
    <property type="match status" value="1"/>
</dbReference>
<dbReference type="InterPro" id="IPR002035">
    <property type="entry name" value="VWF_A"/>
</dbReference>
<feature type="domain" description="VIT" evidence="3">
    <location>
        <begin position="14"/>
        <end position="142"/>
    </location>
</feature>
<dbReference type="SMART" id="SM00327">
    <property type="entry name" value="VWA"/>
    <property type="match status" value="1"/>
</dbReference>
<keyword evidence="5" id="KW-1185">Reference proteome</keyword>
<accession>A0A2A6RF54</accession>
<dbReference type="PANTHER" id="PTHR45737">
    <property type="entry name" value="VON WILLEBRAND FACTOR A DOMAIN-CONTAINING PROTEIN 5A"/>
    <property type="match status" value="1"/>
</dbReference>
<dbReference type="InterPro" id="IPR036465">
    <property type="entry name" value="vWFA_dom_sf"/>
</dbReference>
<dbReference type="PROSITE" id="PS51468">
    <property type="entry name" value="VIT"/>
    <property type="match status" value="1"/>
</dbReference>
<evidence type="ECO:0000313" key="5">
    <source>
        <dbReference type="Proteomes" id="UP000220527"/>
    </source>
</evidence>
<reference evidence="5" key="1">
    <citation type="submission" date="2017-08" db="EMBL/GenBank/DDBJ databases">
        <authorList>
            <person name="Grouzdev D.S."/>
            <person name="Gaisin V.A."/>
            <person name="Rysina M.S."/>
            <person name="Gorlenko V.M."/>
        </authorList>
    </citation>
    <scope>NUCLEOTIDE SEQUENCE [LARGE SCALE GENOMIC DNA]</scope>
    <source>
        <strain evidence="5">Kir15-3F</strain>
    </source>
</reference>
<protein>
    <recommendedName>
        <fullName evidence="6">Trypsin</fullName>
    </recommendedName>
</protein>
<gene>
    <name evidence="4" type="ORF">CJ255_18820</name>
</gene>
<dbReference type="SUPFAM" id="SSF48239">
    <property type="entry name" value="Terpenoid cyclases/Protein prenyltransferases"/>
    <property type="match status" value="1"/>
</dbReference>
<dbReference type="AlphaFoldDB" id="A0A2A6RF54"/>
<dbReference type="InterPro" id="IPR013694">
    <property type="entry name" value="VIT"/>
</dbReference>
<evidence type="ECO:0000259" key="2">
    <source>
        <dbReference type="PROSITE" id="PS50234"/>
    </source>
</evidence>
<comment type="caution">
    <text evidence="4">The sequence shown here is derived from an EMBL/GenBank/DDBJ whole genome shotgun (WGS) entry which is preliminary data.</text>
</comment>
<evidence type="ECO:0000313" key="4">
    <source>
        <dbReference type="EMBL" id="PDW01505.1"/>
    </source>
</evidence>
<dbReference type="OrthoDB" id="9784383at2"/>
<dbReference type="Pfam" id="PF13768">
    <property type="entry name" value="VWA_3"/>
    <property type="match status" value="1"/>
</dbReference>
<evidence type="ECO:0000256" key="1">
    <source>
        <dbReference type="SAM" id="MobiDB-lite"/>
    </source>
</evidence>
<evidence type="ECO:0008006" key="6">
    <source>
        <dbReference type="Google" id="ProtNLM"/>
    </source>
</evidence>
<dbReference type="RefSeq" id="WP_097645637.1">
    <property type="nucleotide sequence ID" value="NZ_NQWI01000134.1"/>
</dbReference>
<dbReference type="InterPro" id="IPR008930">
    <property type="entry name" value="Terpenoid_cyclase/PrenylTrfase"/>
</dbReference>
<dbReference type="Proteomes" id="UP000220527">
    <property type="component" value="Unassembled WGS sequence"/>
</dbReference>
<dbReference type="Pfam" id="PF08487">
    <property type="entry name" value="VIT"/>
    <property type="match status" value="1"/>
</dbReference>
<dbReference type="Gene3D" id="1.50.10.20">
    <property type="match status" value="1"/>
</dbReference>
<evidence type="ECO:0000259" key="3">
    <source>
        <dbReference type="PROSITE" id="PS51468"/>
    </source>
</evidence>
<name>A0A2A6RF54_9CHLR</name>
<dbReference type="PANTHER" id="PTHR45737:SF6">
    <property type="entry name" value="VON WILLEBRAND FACTOR A DOMAIN-CONTAINING PROTEIN 5A"/>
    <property type="match status" value="1"/>
</dbReference>
<feature type="domain" description="VWFA" evidence="2">
    <location>
        <begin position="280"/>
        <end position="458"/>
    </location>
</feature>
<dbReference type="SMART" id="SM00609">
    <property type="entry name" value="VIT"/>
    <property type="match status" value="1"/>
</dbReference>
<dbReference type="EMBL" id="NQWI01000134">
    <property type="protein sequence ID" value="PDW01505.1"/>
    <property type="molecule type" value="Genomic_DNA"/>
</dbReference>